<gene>
    <name evidence="10" type="ORF">MGM1_3370</name>
</gene>
<evidence type="ECO:0000256" key="4">
    <source>
        <dbReference type="ARBA" id="ARBA00022801"/>
    </source>
</evidence>
<comment type="function">
    <text evidence="6">Presumably involved in the processing and regular turnover of intracellular proteins. Catalyzes the removal of unsubstituted N-terminal amino acids from various peptides.</text>
</comment>
<dbReference type="PANTHER" id="PTHR11963">
    <property type="entry name" value="LEUCINE AMINOPEPTIDASE-RELATED"/>
    <property type="match status" value="1"/>
</dbReference>
<evidence type="ECO:0000256" key="5">
    <source>
        <dbReference type="ARBA" id="ARBA00033172"/>
    </source>
</evidence>
<reference evidence="10 11" key="1">
    <citation type="journal article" date="2014" name="PLoS ONE">
        <title>An emerging Mycoplasma associated with trichomoniasis, vaginal infection and disease.</title>
        <authorList>
            <consortium name="Vaginal Microbiome Consortium"/>
            <person name="Fettweis J.M."/>
            <person name="Serrano M.G."/>
            <person name="Huang B."/>
            <person name="Brooks J.P."/>
            <person name="Glascock A.L."/>
            <person name="Sheth N.U."/>
            <person name="Strauss J.F.III."/>
            <person name="Jefferson K.K."/>
            <person name="Buck G.A."/>
        </authorList>
    </citation>
    <scope>NUCLEOTIDE SEQUENCE [LARGE SCALE GENOMIC DNA]</scope>
    <source>
        <strain evidence="10 11">VCU_M1</strain>
    </source>
</reference>
<evidence type="ECO:0000256" key="2">
    <source>
        <dbReference type="ARBA" id="ARBA00022438"/>
    </source>
</evidence>
<dbReference type="PRINTS" id="PR00481">
    <property type="entry name" value="LAMNOPPTDASE"/>
</dbReference>
<evidence type="ECO:0000313" key="10">
    <source>
        <dbReference type="EMBL" id="AIV03709.1"/>
    </source>
</evidence>
<evidence type="ECO:0000256" key="6">
    <source>
        <dbReference type="ARBA" id="ARBA00049972"/>
    </source>
</evidence>
<dbReference type="KEGG" id="mgj:MGM1_3370"/>
<dbReference type="EMBL" id="CP007711">
    <property type="protein sequence ID" value="AIV03709.1"/>
    <property type="molecule type" value="Genomic_DNA"/>
</dbReference>
<keyword evidence="2 10" id="KW-0031">Aminopeptidase</keyword>
<dbReference type="AlphaFoldDB" id="A0A097SSZ5"/>
<dbReference type="InterPro" id="IPR011356">
    <property type="entry name" value="Leucine_aapep/pepB"/>
</dbReference>
<dbReference type="InterPro" id="IPR000819">
    <property type="entry name" value="Peptidase_M17_C"/>
</dbReference>
<dbReference type="GO" id="GO:0006508">
    <property type="term" value="P:proteolysis"/>
    <property type="evidence" value="ECO:0007669"/>
    <property type="project" value="UniProtKB-KW"/>
</dbReference>
<evidence type="ECO:0000256" key="1">
    <source>
        <dbReference type="ARBA" id="ARBA00009528"/>
    </source>
</evidence>
<dbReference type="Pfam" id="PF00883">
    <property type="entry name" value="Peptidase_M17"/>
    <property type="match status" value="1"/>
</dbReference>
<dbReference type="HOGENOM" id="CLU_013734_6_3_14"/>
<dbReference type="GO" id="GO:0070006">
    <property type="term" value="F:metalloaminopeptidase activity"/>
    <property type="evidence" value="ECO:0007669"/>
    <property type="project" value="InterPro"/>
</dbReference>
<proteinExistence type="inferred from homology"/>
<evidence type="ECO:0000259" key="9">
    <source>
        <dbReference type="PROSITE" id="PS00631"/>
    </source>
</evidence>
<keyword evidence="3" id="KW-0645">Protease</keyword>
<evidence type="ECO:0000256" key="3">
    <source>
        <dbReference type="ARBA" id="ARBA00022670"/>
    </source>
</evidence>
<keyword evidence="11" id="KW-1185">Reference proteome</keyword>
<dbReference type="SUPFAM" id="SSF53187">
    <property type="entry name" value="Zn-dependent exopeptidases"/>
    <property type="match status" value="1"/>
</dbReference>
<evidence type="ECO:0000256" key="8">
    <source>
        <dbReference type="ARBA" id="ARBA00050061"/>
    </source>
</evidence>
<accession>A0A097SSZ5</accession>
<dbReference type="GO" id="GO:0030145">
    <property type="term" value="F:manganese ion binding"/>
    <property type="evidence" value="ECO:0007669"/>
    <property type="project" value="InterPro"/>
</dbReference>
<dbReference type="eggNOG" id="COG0260">
    <property type="taxonomic scope" value="Bacteria"/>
</dbReference>
<comment type="similarity">
    <text evidence="1">Belongs to the peptidase M17 family.</text>
</comment>
<feature type="domain" description="Cytosol aminopeptidase" evidence="9">
    <location>
        <begin position="302"/>
        <end position="309"/>
    </location>
</feature>
<dbReference type="PANTHER" id="PTHR11963:SF23">
    <property type="entry name" value="CYTOSOL AMINOPEPTIDASE"/>
    <property type="match status" value="1"/>
</dbReference>
<dbReference type="Gene3D" id="3.40.630.10">
    <property type="entry name" value="Zn peptidases"/>
    <property type="match status" value="1"/>
</dbReference>
<evidence type="ECO:0000256" key="7">
    <source>
        <dbReference type="ARBA" id="ARBA00050021"/>
    </source>
</evidence>
<dbReference type="GO" id="GO:0005737">
    <property type="term" value="C:cytoplasm"/>
    <property type="evidence" value="ECO:0007669"/>
    <property type="project" value="InterPro"/>
</dbReference>
<name>A0A097SSZ5_9BACT</name>
<evidence type="ECO:0000313" key="11">
    <source>
        <dbReference type="Proteomes" id="UP000030066"/>
    </source>
</evidence>
<sequence length="458" mass="51687">MFTINRKTKLIFNFSAISIKDTKAKDKKPYTIFDQGVNKYIVLDPTNVQMNDLDWSLSRAFSQLKQPTNIDLNSFIKLIKNTDVEAFLVSSFYNYEIVCTNPYDLHSKKIEPLAHNFIVNASVYKKHERVIKALIEASNFSRKLMLMPNKDLSPKNFVDLVIKEFKPYEHLVDINVLDYETMLNKGMGLITAVGRGSIKEYLPYMLSIRFKNTTNEFTLVGKGITFDTGGMDIKIQSYMLGMHMDMTGAAVTVGTMLALCKLGIKANYGVVVSLSNNDCGPWSYRCNDIYKSYNGLTVEISNTDAEGRLILADGMTYAIRDLKAKRLATIATLTGAILVAYGDVYTGHWTTEKTLGDKFAKSAMIVGEYTWPMPFHREYDDLIHNYTINADCINCAINKSVSSNTAAAFLHQFSENKPYMHFDIAGSSGRNFNGKNHPIPIMLRSVVNFVITNYAKRK</sequence>
<dbReference type="PROSITE" id="PS00631">
    <property type="entry name" value="CYTOSOL_AP"/>
    <property type="match status" value="1"/>
</dbReference>
<keyword evidence="4" id="KW-0378">Hydrolase</keyword>
<dbReference type="STRING" id="1318617.MGM1_3370"/>
<organism evidence="10 11">
    <name type="scientific">Candidatus Malacoplasma girerdii</name>
    <dbReference type="NCBI Taxonomy" id="1318617"/>
    <lineage>
        <taxon>Bacteria</taxon>
        <taxon>Bacillati</taxon>
        <taxon>Mycoplasmatota</taxon>
        <taxon>Mycoplasmoidales</taxon>
        <taxon>Mycoplasmoidaceae</taxon>
        <taxon>Malacoplasma</taxon>
    </lineage>
</organism>
<protein>
    <recommendedName>
        <fullName evidence="7">Probable cytosol aminopeptidase</fullName>
    </recommendedName>
    <alternativeName>
        <fullName evidence="8">Leucine aminopeptidase</fullName>
    </alternativeName>
    <alternativeName>
        <fullName evidence="5">Leucyl aminopeptidase</fullName>
    </alternativeName>
</protein>
<dbReference type="Proteomes" id="UP000030066">
    <property type="component" value="Chromosome"/>
</dbReference>